<dbReference type="EMBL" id="PZFQ01000002">
    <property type="protein sequence ID" value="PTI77509.1"/>
    <property type="molecule type" value="Genomic_DNA"/>
</dbReference>
<sequence>MRQFTDSEIEKYLKYIDENKIDINDEDVKGRCLSCGKHLNDVELPDGPERKVTCLSCLEWFIEDYEELENDGSLS</sequence>
<protein>
    <submittedName>
        <fullName evidence="1">Uncharacterized protein</fullName>
    </submittedName>
</protein>
<comment type="caution">
    <text evidence="1">The sequence shown here is derived from an EMBL/GenBank/DDBJ whole genome shotgun (WGS) entry which is preliminary data.</text>
</comment>
<name>A0A9Q6HRB5_9STAP</name>
<accession>A0A9Q6HRB5</accession>
<evidence type="ECO:0000313" key="1">
    <source>
        <dbReference type="EMBL" id="PTI77509.1"/>
    </source>
</evidence>
<evidence type="ECO:0000313" key="2">
    <source>
        <dbReference type="Proteomes" id="UP000241960"/>
    </source>
</evidence>
<proteinExistence type="predicted"/>
<organism evidence="1 2">
    <name type="scientific">Staphylococcus succinus</name>
    <dbReference type="NCBI Taxonomy" id="61015"/>
    <lineage>
        <taxon>Bacteria</taxon>
        <taxon>Bacillati</taxon>
        <taxon>Bacillota</taxon>
        <taxon>Bacilli</taxon>
        <taxon>Bacillales</taxon>
        <taxon>Staphylococcaceae</taxon>
        <taxon>Staphylococcus</taxon>
    </lineage>
</organism>
<dbReference type="AlphaFoldDB" id="A0A9Q6HRB5"/>
<reference evidence="1 2" key="1">
    <citation type="journal article" date="2016" name="Front. Microbiol.">
        <title>Comprehensive Phylogenetic Analysis of Bovine Non-aureus Staphylococci Species Based on Whole-Genome Sequencing.</title>
        <authorList>
            <person name="Naushad S."/>
            <person name="Barkema H.W."/>
            <person name="Luby C."/>
            <person name="Condas L.A."/>
            <person name="Nobrega D.B."/>
            <person name="Carson D.A."/>
            <person name="De Buck J."/>
        </authorList>
    </citation>
    <scope>NUCLEOTIDE SEQUENCE [LARGE SCALE GENOMIC DNA]</scope>
    <source>
        <strain evidence="1 2">SNUC 1231</strain>
    </source>
</reference>
<dbReference type="Proteomes" id="UP000241960">
    <property type="component" value="Unassembled WGS sequence"/>
</dbReference>
<gene>
    <name evidence="1" type="ORF">BU058_00790</name>
</gene>
<dbReference type="RefSeq" id="WP_107544732.1">
    <property type="nucleotide sequence ID" value="NZ_CP195802.1"/>
</dbReference>